<organism evidence="9 10">
    <name type="scientific">Candidatus Tremblayella phenacoccinincola</name>
    <dbReference type="NCBI Taxonomy" id="1010676"/>
    <lineage>
        <taxon>Bacteria</taxon>
        <taxon>Pseudomonadati</taxon>
        <taxon>Pseudomonadota</taxon>
        <taxon>Betaproteobacteria</taxon>
        <taxon>Candidatus Tremblayella</taxon>
    </lineage>
</organism>
<dbReference type="InterPro" id="IPR006366">
    <property type="entry name" value="CobA/CysG_C"/>
</dbReference>
<evidence type="ECO:0000256" key="5">
    <source>
        <dbReference type="ARBA" id="ARBA00022691"/>
    </source>
</evidence>
<dbReference type="PANTHER" id="PTHR45790:SF1">
    <property type="entry name" value="SIROHEME SYNTHASE"/>
    <property type="match status" value="1"/>
</dbReference>
<dbReference type="CDD" id="cd11642">
    <property type="entry name" value="SUMT"/>
    <property type="match status" value="1"/>
</dbReference>
<sequence length="264" mass="29435">MIKLKHKPYLYRSINPTSKHLNPLKTIKITIIGAGPGNKDLITIKGFKLIKEANIILYDNLVSKEVISLVSRSTRKIYIGKKAGKKHINQKAINKLIIRLAKKGSNIVRLKGGDPFIFGRGGEEMKEIFNSSLPSHIVPGITTAIGTTVGIPLTHRNYSNSVSFTTGSISYKSKPNWSLDLNKKQTIIMYMYASNITKLKEKLLKSRFSNKIPIAIVSSSSNKDQKLIISNIKSIESLTYNNTTPSILIIGYIINLYRGLTTFN</sequence>
<dbReference type="GO" id="GO:0032259">
    <property type="term" value="P:methylation"/>
    <property type="evidence" value="ECO:0007669"/>
    <property type="project" value="UniProtKB-KW"/>
</dbReference>
<evidence type="ECO:0000256" key="4">
    <source>
        <dbReference type="ARBA" id="ARBA00022679"/>
    </source>
</evidence>
<dbReference type="Gene3D" id="3.40.1010.10">
    <property type="entry name" value="Cobalt-precorrin-4 Transmethylase, Domain 1"/>
    <property type="match status" value="1"/>
</dbReference>
<evidence type="ECO:0000256" key="6">
    <source>
        <dbReference type="ARBA" id="ARBA00023244"/>
    </source>
</evidence>
<dbReference type="OrthoDB" id="9815856at2"/>
<dbReference type="RefSeq" id="WP_099336872.1">
    <property type="nucleotide sequence ID" value="NZ_MKGN01000014.1"/>
</dbReference>
<comment type="caution">
    <text evidence="9">The sequence shown here is derived from an EMBL/GenBank/DDBJ whole genome shotgun (WGS) entry which is preliminary data.</text>
</comment>
<reference evidence="9 10" key="1">
    <citation type="journal article" date="2017" name="ISME J.">
        <title>Tremblaya phenacola PPER: an evolutionary beta-gammaproteobacterium collage.</title>
        <authorList>
            <person name="Gil R."/>
            <person name="Vargas-Chavez C."/>
            <person name="Lopez-Madrigal S."/>
            <person name="Santos-Garcia D."/>
            <person name="Latorre A."/>
            <person name="Moya A."/>
        </authorList>
    </citation>
    <scope>NUCLEOTIDE SEQUENCE [LARGE SCALE GENOMIC DNA]</scope>
    <source>
        <strain evidence="9 10">PPER</strain>
    </source>
</reference>
<evidence type="ECO:0000256" key="3">
    <source>
        <dbReference type="ARBA" id="ARBA00022603"/>
    </source>
</evidence>
<evidence type="ECO:0000256" key="1">
    <source>
        <dbReference type="ARBA" id="ARBA00005879"/>
    </source>
</evidence>
<proteinExistence type="inferred from homology"/>
<name>A0A2G0V730_9PROT</name>
<gene>
    <name evidence="9" type="primary">cysG_C</name>
    <name evidence="9" type="ORF">TPPER_00149</name>
</gene>
<evidence type="ECO:0000256" key="2">
    <source>
        <dbReference type="ARBA" id="ARBA00012162"/>
    </source>
</evidence>
<accession>A0A2G0V730</accession>
<dbReference type="AlphaFoldDB" id="A0A2G0V730"/>
<dbReference type="NCBIfam" id="TIGR01469">
    <property type="entry name" value="cobA_cysG_Cterm"/>
    <property type="match status" value="1"/>
</dbReference>
<evidence type="ECO:0000256" key="7">
    <source>
        <dbReference type="ARBA" id="ARBA00025705"/>
    </source>
</evidence>
<dbReference type="InterPro" id="IPR050161">
    <property type="entry name" value="Siro_Cobalamin_biosynth"/>
</dbReference>
<keyword evidence="5" id="KW-0949">S-adenosyl-L-methionine</keyword>
<dbReference type="NCBIfam" id="NF004790">
    <property type="entry name" value="PRK06136.1"/>
    <property type="match status" value="1"/>
</dbReference>
<dbReference type="InterPro" id="IPR000878">
    <property type="entry name" value="4pyrrol_Mease"/>
</dbReference>
<protein>
    <recommendedName>
        <fullName evidence="2">uroporphyrinogen-III C-methyltransferase</fullName>
        <ecNumber evidence="2">2.1.1.107</ecNumber>
    </recommendedName>
</protein>
<dbReference type="EC" id="2.1.1.107" evidence="2"/>
<keyword evidence="6" id="KW-0627">Porphyrin biosynthesis</keyword>
<dbReference type="EMBL" id="MKGN01000014">
    <property type="protein sequence ID" value="PHN16268.1"/>
    <property type="molecule type" value="Genomic_DNA"/>
</dbReference>
<dbReference type="PROSITE" id="PS00839">
    <property type="entry name" value="SUMT_1"/>
    <property type="match status" value="1"/>
</dbReference>
<dbReference type="GO" id="GO:0019354">
    <property type="term" value="P:siroheme biosynthetic process"/>
    <property type="evidence" value="ECO:0007669"/>
    <property type="project" value="UniProtKB-UniPathway"/>
</dbReference>
<dbReference type="InterPro" id="IPR014777">
    <property type="entry name" value="4pyrrole_Mease_sub1"/>
</dbReference>
<dbReference type="UniPathway" id="UPA00262">
    <property type="reaction ID" value="UER00211"/>
</dbReference>
<dbReference type="Proteomes" id="UP000222818">
    <property type="component" value="Unassembled WGS sequence"/>
</dbReference>
<evidence type="ECO:0000313" key="9">
    <source>
        <dbReference type="EMBL" id="PHN16268.1"/>
    </source>
</evidence>
<dbReference type="InterPro" id="IPR014776">
    <property type="entry name" value="4pyrrole_Mease_sub2"/>
</dbReference>
<feature type="domain" description="Tetrapyrrole methylase" evidence="8">
    <location>
        <begin position="28"/>
        <end position="235"/>
    </location>
</feature>
<keyword evidence="3" id="KW-0489">Methyltransferase</keyword>
<comment type="similarity">
    <text evidence="1">Belongs to the precorrin methyltransferase family.</text>
</comment>
<dbReference type="SUPFAM" id="SSF53790">
    <property type="entry name" value="Tetrapyrrole methylase"/>
    <property type="match status" value="1"/>
</dbReference>
<evidence type="ECO:0000313" key="10">
    <source>
        <dbReference type="Proteomes" id="UP000222818"/>
    </source>
</evidence>
<dbReference type="InterPro" id="IPR003043">
    <property type="entry name" value="Uropor_MeTrfase_CS"/>
</dbReference>
<dbReference type="InterPro" id="IPR035996">
    <property type="entry name" value="4pyrrol_Methylase_sf"/>
</dbReference>
<keyword evidence="4" id="KW-0808">Transferase</keyword>
<keyword evidence="10" id="KW-1185">Reference proteome</keyword>
<dbReference type="GO" id="GO:0004851">
    <property type="term" value="F:uroporphyrin-III C-methyltransferase activity"/>
    <property type="evidence" value="ECO:0007669"/>
    <property type="project" value="UniProtKB-EC"/>
</dbReference>
<dbReference type="Pfam" id="PF00590">
    <property type="entry name" value="TP_methylase"/>
    <property type="match status" value="1"/>
</dbReference>
<dbReference type="FunFam" id="3.40.1010.10:FF:000001">
    <property type="entry name" value="Siroheme synthase"/>
    <property type="match status" value="1"/>
</dbReference>
<evidence type="ECO:0000259" key="8">
    <source>
        <dbReference type="Pfam" id="PF00590"/>
    </source>
</evidence>
<comment type="pathway">
    <text evidence="7">Porphyrin-containing compound metabolism; siroheme biosynthesis; precorrin-2 from uroporphyrinogen III: step 1/1.</text>
</comment>
<dbReference type="Gene3D" id="3.30.950.10">
    <property type="entry name" value="Methyltransferase, Cobalt-precorrin-4 Transmethylase, Domain 2"/>
    <property type="match status" value="1"/>
</dbReference>
<dbReference type="PANTHER" id="PTHR45790">
    <property type="entry name" value="SIROHEME SYNTHASE-RELATED"/>
    <property type="match status" value="1"/>
</dbReference>